<reference evidence="1" key="1">
    <citation type="journal article" date="2020" name="Stud. Mycol.">
        <title>101 Dothideomycetes genomes: a test case for predicting lifestyles and emergence of pathogens.</title>
        <authorList>
            <person name="Haridas S."/>
            <person name="Albert R."/>
            <person name="Binder M."/>
            <person name="Bloem J."/>
            <person name="Labutti K."/>
            <person name="Salamov A."/>
            <person name="Andreopoulos B."/>
            <person name="Baker S."/>
            <person name="Barry K."/>
            <person name="Bills G."/>
            <person name="Bluhm B."/>
            <person name="Cannon C."/>
            <person name="Castanera R."/>
            <person name="Culley D."/>
            <person name="Daum C."/>
            <person name="Ezra D."/>
            <person name="Gonzalez J."/>
            <person name="Henrissat B."/>
            <person name="Kuo A."/>
            <person name="Liang C."/>
            <person name="Lipzen A."/>
            <person name="Lutzoni F."/>
            <person name="Magnuson J."/>
            <person name="Mondo S."/>
            <person name="Nolan M."/>
            <person name="Ohm R."/>
            <person name="Pangilinan J."/>
            <person name="Park H.-J."/>
            <person name="Ramirez L."/>
            <person name="Alfaro M."/>
            <person name="Sun H."/>
            <person name="Tritt A."/>
            <person name="Yoshinaga Y."/>
            <person name="Zwiers L.-H."/>
            <person name="Turgeon B."/>
            <person name="Goodwin S."/>
            <person name="Spatafora J."/>
            <person name="Crous P."/>
            <person name="Grigoriev I."/>
        </authorList>
    </citation>
    <scope>NUCLEOTIDE SEQUENCE</scope>
    <source>
        <strain evidence="1">CBS 121167</strain>
    </source>
</reference>
<keyword evidence="2" id="KW-1185">Reference proteome</keyword>
<proteinExistence type="predicted"/>
<evidence type="ECO:0000313" key="1">
    <source>
        <dbReference type="EMBL" id="KAF2137684.1"/>
    </source>
</evidence>
<dbReference type="Proteomes" id="UP000799438">
    <property type="component" value="Unassembled WGS sequence"/>
</dbReference>
<accession>A0A6A6B389</accession>
<protein>
    <submittedName>
        <fullName evidence="1">Uncharacterized protein</fullName>
    </submittedName>
</protein>
<sequence>MLPLGAPTWEKALGTDAKVTPGKYTCDVSFINKAAEDLMKALPIIGEVGCKLLTSSLNVAFKVEKPSAQIFADPIKSPALRLLRLLSKLTVIADDNVLPKGFDPSKIKNLSKIKKLKGSTKEGNKRFSLLLLESYWSNRSLVVFLQYNLTSLNITKKRTHARP</sequence>
<organism evidence="1 2">
    <name type="scientific">Aplosporella prunicola CBS 121167</name>
    <dbReference type="NCBI Taxonomy" id="1176127"/>
    <lineage>
        <taxon>Eukaryota</taxon>
        <taxon>Fungi</taxon>
        <taxon>Dikarya</taxon>
        <taxon>Ascomycota</taxon>
        <taxon>Pezizomycotina</taxon>
        <taxon>Dothideomycetes</taxon>
        <taxon>Dothideomycetes incertae sedis</taxon>
        <taxon>Botryosphaeriales</taxon>
        <taxon>Aplosporellaceae</taxon>
        <taxon>Aplosporella</taxon>
    </lineage>
</organism>
<dbReference type="AlphaFoldDB" id="A0A6A6B389"/>
<dbReference type="EMBL" id="ML995500">
    <property type="protein sequence ID" value="KAF2137684.1"/>
    <property type="molecule type" value="Genomic_DNA"/>
</dbReference>
<evidence type="ECO:0000313" key="2">
    <source>
        <dbReference type="Proteomes" id="UP000799438"/>
    </source>
</evidence>
<name>A0A6A6B389_9PEZI</name>
<dbReference type="RefSeq" id="XP_033393399.1">
    <property type="nucleotide sequence ID" value="XM_033543515.1"/>
</dbReference>
<gene>
    <name evidence="1" type="ORF">K452DRAFT_312080</name>
</gene>
<dbReference type="GeneID" id="54301012"/>